<evidence type="ECO:0000313" key="7">
    <source>
        <dbReference type="Proteomes" id="UP000313849"/>
    </source>
</evidence>
<feature type="transmembrane region" description="Helical" evidence="5">
    <location>
        <begin position="58"/>
        <end position="78"/>
    </location>
</feature>
<dbReference type="Gene3D" id="1.20.1300.10">
    <property type="entry name" value="Fumarate reductase/succinate dehydrogenase, transmembrane subunit"/>
    <property type="match status" value="1"/>
</dbReference>
<dbReference type="EMBL" id="VENP01000018">
    <property type="protein sequence ID" value="TNU74988.1"/>
    <property type="molecule type" value="Genomic_DNA"/>
</dbReference>
<name>A0A5C5BC74_9MICO</name>
<sequence length="123" mass="13583">MRRWAGRTNEPLFWGLFGGGGMVSVFLMPVLIVIFAFLVPFGVFGGAEGTYETMHGVLTNWFVALVLFVVLALVLWHAAHRFFHSLHDLKIHPPEIVRVVIYGVALLAPAIGYSLFLVEAATS</sequence>
<evidence type="ECO:0000256" key="5">
    <source>
        <dbReference type="SAM" id="Phobius"/>
    </source>
</evidence>
<reference evidence="6 7" key="1">
    <citation type="submission" date="2019-06" db="EMBL/GenBank/DDBJ databases">
        <title>Draft genome sequence of Miniimonas arenae KCTC 19750T isolated from sea sand.</title>
        <authorList>
            <person name="Park S.-J."/>
        </authorList>
    </citation>
    <scope>NUCLEOTIDE SEQUENCE [LARGE SCALE GENOMIC DNA]</scope>
    <source>
        <strain evidence="6 7">KCTC 19750</strain>
    </source>
</reference>
<dbReference type="SUPFAM" id="SSF81343">
    <property type="entry name" value="Fumarate reductase respiratory complex transmembrane subunits"/>
    <property type="match status" value="1"/>
</dbReference>
<dbReference type="Pfam" id="PF02313">
    <property type="entry name" value="Fumarate_red_D"/>
    <property type="match status" value="1"/>
</dbReference>
<dbReference type="GO" id="GO:0006106">
    <property type="term" value="P:fumarate metabolic process"/>
    <property type="evidence" value="ECO:0007669"/>
    <property type="project" value="InterPro"/>
</dbReference>
<keyword evidence="7" id="KW-1185">Reference proteome</keyword>
<keyword evidence="2 5" id="KW-0812">Transmembrane</keyword>
<dbReference type="HAMAP" id="MF_00709">
    <property type="entry name" value="Fumarate_red_D"/>
    <property type="match status" value="1"/>
</dbReference>
<keyword evidence="4 5" id="KW-0472">Membrane</keyword>
<evidence type="ECO:0000313" key="6">
    <source>
        <dbReference type="EMBL" id="TNU74988.1"/>
    </source>
</evidence>
<dbReference type="AlphaFoldDB" id="A0A5C5BC74"/>
<accession>A0A5C5BC74</accession>
<dbReference type="InterPro" id="IPR034804">
    <property type="entry name" value="SQR/QFR_C/D"/>
</dbReference>
<dbReference type="RefSeq" id="WP_108719247.1">
    <property type="nucleotide sequence ID" value="NZ_DAMDJA010000035.1"/>
</dbReference>
<dbReference type="GO" id="GO:0016020">
    <property type="term" value="C:membrane"/>
    <property type="evidence" value="ECO:0007669"/>
    <property type="project" value="InterPro"/>
</dbReference>
<keyword evidence="1" id="KW-1003">Cell membrane</keyword>
<evidence type="ECO:0000256" key="2">
    <source>
        <dbReference type="ARBA" id="ARBA00022692"/>
    </source>
</evidence>
<evidence type="ECO:0000256" key="4">
    <source>
        <dbReference type="ARBA" id="ARBA00023136"/>
    </source>
</evidence>
<feature type="transmembrane region" description="Helical" evidence="5">
    <location>
        <begin position="12"/>
        <end position="38"/>
    </location>
</feature>
<dbReference type="OrthoDB" id="9804636at2"/>
<comment type="caution">
    <text evidence="6">The sequence shown here is derived from an EMBL/GenBank/DDBJ whole genome shotgun (WGS) entry which is preliminary data.</text>
</comment>
<evidence type="ECO:0000256" key="1">
    <source>
        <dbReference type="ARBA" id="ARBA00022475"/>
    </source>
</evidence>
<gene>
    <name evidence="6" type="ORF">FH969_06600</name>
</gene>
<dbReference type="NCBIfam" id="NF003977">
    <property type="entry name" value="PRK05470.1-1"/>
    <property type="match status" value="1"/>
</dbReference>
<feature type="transmembrane region" description="Helical" evidence="5">
    <location>
        <begin position="99"/>
        <end position="118"/>
    </location>
</feature>
<proteinExistence type="inferred from homology"/>
<dbReference type="Proteomes" id="UP000313849">
    <property type="component" value="Unassembled WGS sequence"/>
</dbReference>
<protein>
    <submittedName>
        <fullName evidence="6">Fumarate reductase subunit D</fullName>
    </submittedName>
</protein>
<dbReference type="InterPro" id="IPR003418">
    <property type="entry name" value="Fumarate_red_D"/>
</dbReference>
<keyword evidence="3 5" id="KW-1133">Transmembrane helix</keyword>
<organism evidence="6 7">
    <name type="scientific">Miniimonas arenae</name>
    <dbReference type="NCBI Taxonomy" id="676201"/>
    <lineage>
        <taxon>Bacteria</taxon>
        <taxon>Bacillati</taxon>
        <taxon>Actinomycetota</taxon>
        <taxon>Actinomycetes</taxon>
        <taxon>Micrococcales</taxon>
        <taxon>Beutenbergiaceae</taxon>
        <taxon>Miniimonas</taxon>
    </lineage>
</organism>
<evidence type="ECO:0000256" key="3">
    <source>
        <dbReference type="ARBA" id="ARBA00022989"/>
    </source>
</evidence>